<evidence type="ECO:0000259" key="5">
    <source>
        <dbReference type="Pfam" id="PF02439"/>
    </source>
</evidence>
<feature type="domain" description="Adenovirus E3 region protein CR1" evidence="6">
    <location>
        <begin position="17"/>
        <end position="98"/>
    </location>
</feature>
<name>A0A0K0PY81_9ADEN</name>
<keyword evidence="4" id="KW-0472">Membrane</keyword>
<organism evidence="7 8">
    <name type="scientific">Human mastadenovirus B</name>
    <dbReference type="NCBI Taxonomy" id="108098"/>
    <lineage>
        <taxon>Viruses</taxon>
        <taxon>Varidnaviria</taxon>
        <taxon>Bamfordvirae</taxon>
        <taxon>Preplasmiviricota</taxon>
        <taxon>Polisuviricotina</taxon>
        <taxon>Pharingeaviricetes</taxon>
        <taxon>Rowavirales</taxon>
        <taxon>Adenoviridae</taxon>
        <taxon>Mastadenovirus</taxon>
        <taxon>Mastadenovirus blackbeardi</taxon>
    </lineage>
</organism>
<dbReference type="Pfam" id="PF02439">
    <property type="entry name" value="Adeno_E3_CR2"/>
    <property type="match status" value="1"/>
</dbReference>
<sequence>MIFFTALITIGIVQGQDITIGYVGNNITLLGPSTGTIPTWYKIYERGWWIRPCDQGGSKYICTRDLTITNLNTNDNGYYFCNNYGGGKKSYTVEVRDPTTLAQQITTFSSSMTRTTSHEAAYARAMLQKINTTNSTILNNPNEIPKSTIGIIVAVAIGMIIIIICMIVYACCYRKFQHEEKGDHLLSFDI</sequence>
<evidence type="ECO:0000256" key="4">
    <source>
        <dbReference type="SAM" id="Phobius"/>
    </source>
</evidence>
<keyword evidence="2" id="KW-0244">Early protein</keyword>
<evidence type="ECO:0000256" key="3">
    <source>
        <dbReference type="ARBA" id="ARBA00023180"/>
    </source>
</evidence>
<dbReference type="Proteomes" id="UP000170217">
    <property type="component" value="Segment"/>
</dbReference>
<dbReference type="InterPro" id="IPR036179">
    <property type="entry name" value="Ig-like_dom_sf"/>
</dbReference>
<dbReference type="Pfam" id="PF02440">
    <property type="entry name" value="Adeno_E3_CR1"/>
    <property type="match status" value="1"/>
</dbReference>
<accession>A0A0K0PY81</accession>
<reference evidence="7 8" key="1">
    <citation type="journal article" date="2015" name="J. Gen. Virol.">
        <title>Phylogenomic evidence for recombination of adenoviruses in wild gorillas.</title>
        <authorList>
            <person name="Hoppe E."/>
            <person name="Pauly M."/>
            <person name="Robbins M."/>
            <person name="Gray M."/>
            <person name="Kujirakwinja D."/>
            <person name="Nishuli R."/>
            <person name="Boji Mungu-Akonkwa D.D."/>
            <person name="Leendertz F.H."/>
            <person name="Ehlers B."/>
        </authorList>
    </citation>
    <scope>NUCLEOTIDE SEQUENCE [LARGE SCALE GENOMIC DNA]</scope>
    <source>
        <strain evidence="7">DRC Kahuzi Gorilla beringei graueri 6759</strain>
    </source>
</reference>
<dbReference type="SUPFAM" id="SSF48726">
    <property type="entry name" value="Immunoglobulin"/>
    <property type="match status" value="1"/>
</dbReference>
<evidence type="ECO:0000313" key="8">
    <source>
        <dbReference type="Proteomes" id="UP000170217"/>
    </source>
</evidence>
<feature type="transmembrane region" description="Helical" evidence="4">
    <location>
        <begin position="149"/>
        <end position="172"/>
    </location>
</feature>
<evidence type="ECO:0000313" key="7">
    <source>
        <dbReference type="EMBL" id="AKQ98386.1"/>
    </source>
</evidence>
<dbReference type="InterPro" id="IPR003470">
    <property type="entry name" value="Adeno_E3_CR2"/>
</dbReference>
<evidence type="ECO:0000256" key="1">
    <source>
        <dbReference type="ARBA" id="ARBA00006132"/>
    </source>
</evidence>
<comment type="similarity">
    <text evidence="1">Belongs to the adenoviridae E3_20 family.</text>
</comment>
<proteinExistence type="inferred from homology"/>
<keyword evidence="4" id="KW-0812">Transmembrane</keyword>
<keyword evidence="4" id="KW-1133">Transmembrane helix</keyword>
<keyword evidence="3" id="KW-0325">Glycoprotein</keyword>
<protein>
    <submittedName>
        <fullName evidence="7">20.5 kDa glycoprotein</fullName>
    </submittedName>
</protein>
<evidence type="ECO:0000256" key="2">
    <source>
        <dbReference type="ARBA" id="ARBA00022518"/>
    </source>
</evidence>
<dbReference type="EMBL" id="KT069550">
    <property type="protein sequence ID" value="AKQ98386.1"/>
    <property type="molecule type" value="Genomic_DNA"/>
</dbReference>
<dbReference type="InterPro" id="IPR003471">
    <property type="entry name" value="Adeno_E3_CR1"/>
</dbReference>
<dbReference type="Gene3D" id="2.60.40.10">
    <property type="entry name" value="Immunoglobulins"/>
    <property type="match status" value="1"/>
</dbReference>
<feature type="domain" description="Adenovirus E3 region protein CR2" evidence="5">
    <location>
        <begin position="144"/>
        <end position="179"/>
    </location>
</feature>
<dbReference type="InterPro" id="IPR013783">
    <property type="entry name" value="Ig-like_fold"/>
</dbReference>
<evidence type="ECO:0000259" key="6">
    <source>
        <dbReference type="Pfam" id="PF02440"/>
    </source>
</evidence>